<organism evidence="1 2">
    <name type="scientific">Alkalicella caledoniensis</name>
    <dbReference type="NCBI Taxonomy" id="2731377"/>
    <lineage>
        <taxon>Bacteria</taxon>
        <taxon>Bacillati</taxon>
        <taxon>Bacillota</taxon>
        <taxon>Clostridia</taxon>
        <taxon>Eubacteriales</taxon>
        <taxon>Proteinivoracaceae</taxon>
        <taxon>Alkalicella</taxon>
    </lineage>
</organism>
<name>A0A7G9W4P9_ALKCA</name>
<dbReference type="EMBL" id="CP058559">
    <property type="protein sequence ID" value="QNO13661.1"/>
    <property type="molecule type" value="Genomic_DNA"/>
</dbReference>
<evidence type="ECO:0000313" key="2">
    <source>
        <dbReference type="Proteomes" id="UP000516160"/>
    </source>
</evidence>
<evidence type="ECO:0008006" key="3">
    <source>
        <dbReference type="Google" id="ProtNLM"/>
    </source>
</evidence>
<evidence type="ECO:0000313" key="1">
    <source>
        <dbReference type="EMBL" id="QNO13661.1"/>
    </source>
</evidence>
<gene>
    <name evidence="1" type="ORF">HYG86_02195</name>
</gene>
<dbReference type="AlphaFoldDB" id="A0A7G9W4P9"/>
<accession>A0A7G9W4P9</accession>
<dbReference type="Proteomes" id="UP000516160">
    <property type="component" value="Chromosome"/>
</dbReference>
<keyword evidence="2" id="KW-1185">Reference proteome</keyword>
<dbReference type="KEGG" id="acae:HYG86_02195"/>
<protein>
    <recommendedName>
        <fullName evidence="3">LppX_LprAFG lipoprotein</fullName>
    </recommendedName>
</protein>
<dbReference type="PROSITE" id="PS51257">
    <property type="entry name" value="PROKAR_LIPOPROTEIN"/>
    <property type="match status" value="1"/>
</dbReference>
<dbReference type="RefSeq" id="WP_213167328.1">
    <property type="nucleotide sequence ID" value="NZ_CP058559.1"/>
</dbReference>
<reference evidence="1 2" key="1">
    <citation type="submission" date="2020-07" db="EMBL/GenBank/DDBJ databases">
        <title>Alkalicella. sp. LB2 genome.</title>
        <authorList>
            <person name="Postec A."/>
            <person name="Quemeneur M."/>
        </authorList>
    </citation>
    <scope>NUCLEOTIDE SEQUENCE [LARGE SCALE GENOMIC DNA]</scope>
    <source>
        <strain evidence="1 2">LB2</strain>
    </source>
</reference>
<proteinExistence type="predicted"/>
<sequence>MYNKVGVLAIIVILSLILITGCGADITTKEVSVTLERLTNEFYQRENIKFQMKTVIHRDEQMATVDLTGVEFIETNQAYYLGTANELRLEIYKTDKITYLKSQTNTWVSVEEGGASELKTFISLPSRLLDFAKFADLAIIDDSLRLNRRRHIVFSGELNEDGVKNYISSHVPELVDIIDEVFVELSIYIDYGTEKISKIDIFINELSGNFSLVSEITLVEFDIDTQIVAPK</sequence>